<dbReference type="OMA" id="MHASRMK"/>
<dbReference type="GO" id="GO:0005634">
    <property type="term" value="C:nucleus"/>
    <property type="evidence" value="ECO:0007669"/>
    <property type="project" value="UniProtKB-SubCell"/>
</dbReference>
<dbReference type="PANTHER" id="PTHR15502:SF7">
    <property type="entry name" value="CALCINEURIN-BINDING PROTEIN CABIN-1"/>
    <property type="match status" value="1"/>
</dbReference>
<comment type="caution">
    <text evidence="4">The sequence shown here is derived from an EMBL/GenBank/DDBJ whole genome shotgun (WGS) entry which is preliminary data.</text>
</comment>
<dbReference type="Gene3D" id="1.25.40.10">
    <property type="entry name" value="Tetratricopeptide repeat domain"/>
    <property type="match status" value="1"/>
</dbReference>
<proteinExistence type="predicted"/>
<comment type="subcellular location">
    <subcellularLocation>
        <location evidence="1">Nucleus</location>
    </subcellularLocation>
</comment>
<feature type="compositionally biased region" description="Basic and acidic residues" evidence="3">
    <location>
        <begin position="962"/>
        <end position="987"/>
    </location>
</feature>
<dbReference type="InterPro" id="IPR011990">
    <property type="entry name" value="TPR-like_helical_dom_sf"/>
</dbReference>
<dbReference type="PANTHER" id="PTHR15502">
    <property type="entry name" value="CALCINEURIN-BINDING PROTEIN CABIN 1-RELATED"/>
    <property type="match status" value="1"/>
</dbReference>
<protein>
    <submittedName>
        <fullName evidence="4">Uncharacterized protein</fullName>
    </submittedName>
</protein>
<reference evidence="4" key="1">
    <citation type="submission" date="2021-08" db="EMBL/GenBank/DDBJ databases">
        <title>WGS assembly of Ceratopteris richardii.</title>
        <authorList>
            <person name="Marchant D.B."/>
            <person name="Chen G."/>
            <person name="Jenkins J."/>
            <person name="Shu S."/>
            <person name="Leebens-Mack J."/>
            <person name="Grimwood J."/>
            <person name="Schmutz J."/>
            <person name="Soltis P."/>
            <person name="Soltis D."/>
            <person name="Chen Z.-H."/>
        </authorList>
    </citation>
    <scope>NUCLEOTIDE SEQUENCE</scope>
    <source>
        <strain evidence="4">Whitten #5841</strain>
        <tissue evidence="4">Leaf</tissue>
    </source>
</reference>
<dbReference type="EMBL" id="CM035416">
    <property type="protein sequence ID" value="KAH7425903.1"/>
    <property type="molecule type" value="Genomic_DNA"/>
</dbReference>
<accession>A0A8T2TWE0</accession>
<dbReference type="Proteomes" id="UP000825935">
    <property type="component" value="Chromosome 11"/>
</dbReference>
<evidence type="ECO:0000313" key="5">
    <source>
        <dbReference type="Proteomes" id="UP000825935"/>
    </source>
</evidence>
<dbReference type="GO" id="GO:0006325">
    <property type="term" value="P:chromatin organization"/>
    <property type="evidence" value="ECO:0007669"/>
    <property type="project" value="InterPro"/>
</dbReference>
<evidence type="ECO:0000256" key="1">
    <source>
        <dbReference type="ARBA" id="ARBA00004123"/>
    </source>
</evidence>
<feature type="region of interest" description="Disordered" evidence="3">
    <location>
        <begin position="954"/>
        <end position="1012"/>
    </location>
</feature>
<dbReference type="InterPro" id="IPR033053">
    <property type="entry name" value="Hir3/CABIN1"/>
</dbReference>
<dbReference type="SUPFAM" id="SSF48452">
    <property type="entry name" value="TPR-like"/>
    <property type="match status" value="1"/>
</dbReference>
<keyword evidence="2" id="KW-0539">Nucleus</keyword>
<sequence length="2013" mass="227434">MFSIAAINDVEITQHDWQPLAPTKEAQEFRLTQMYHESLMHMQAGEYKQAQQLLQLIIEDPLSLNVESENTASCDPMRQLRFLSFRNLAEAFLRQGQDFGGDALQCYLHAVSIDDKDVTLWNRLGTLACSLDALNIARWAFECGLQCSPQHWVCMEKLMEVLIAIGDEAACSVVVDSLLKVSPSHSRATLIKRAIEGKLDLSEVRSATEKQDNCSIMLRGIDRLKPHHYSLSFSKKRKFDDLQDTKVSSNKHVLKLELKEVTLNELLVRILEIFDSDNVAGCIGMQETQNINTSNTQDHSLMPEVSKGIANAAIRFSIQGKDLDSVKMHTNTELTGTGSKTSGPNREEICDDMSNILHVKKMKQDVLEKSDISVEKAITLKENSPDEEPPLERRSTRLERIRTRNFDRNEEQENMQPEGVKNKVSTEELLKLFQPFIVCKYSMDKDLIPSTGHTSEEESIKDLNALEERAIMSFLRKSACNSGVYHVAQKLIEEISLGSFKPLESSVKLFQVERYVRSSSKTLNPFCSLFLAEVYLDTAIFSTEELERKTFLEECEYHLCRILEYLVTMFGTVFPAFCIRFQKNLDDSNAGENMQAGTEFLCEEFRGHEWSFWVRFNWVSARLYYFLGNCERAREDFSKCLQILQTRSEYGTSTVIVNLSHCKIDEQVSVQTVKHKLHEVQIQEILSHSAEQMLEDGQNSELIELLVPIVLMDSENKGLYFLGGKKHASDFSTELAALDILINACEKCEPRNFSVALQSYCRKVHIHLLTTGIMKAKSFPDNVAQDASQLQADSVKVDQVNVIAKEVKHVSRFLADVVQINSETPTAVVFDPKLLGRMQQLLLTVFCYLVTSQAAQKFFPMPLGSSDLSENCAATCLVDTAVAFCRLQHLHTSTTIEEQVNLLVRVHNLLAEKGLCCAGKSCEGGEGVFLKMAIRHLLLLELKLKSSILDENASTVGPMHHNSKETDKDYISRDDVADGSMEERRDEELEEDFSEKGQNKLASSSSSEQLSDLEQRKNDLGLDLALDQNFFCLYGLNLRGGFESSGSQDSLAIHINTSLGDYQTREQCAEVFHYLLPYARSCSKTCLAKLRKVLRAIRQHFPDPPEQVLENNPIDAFLDNSNLDENKVSSMILNHADVREVLEYALRGTSSNKCSGNGNVEVSNSQCAYEVNRTNGSSVSQIHYGKDTDMQSNTYLEVFKNLYYLLAQIEEGSASDKWPGFVLTKEGEEFVEQNAKLIKYDLMYNNMRFESWHKLANLFDEEVDLMLNDGSKTCSALEWHTNGNLLKRVDTGRRRTRRCLLMSMALANTPDEQRSVHELLGLVYYDTLQNVAPAFNQRQHVVIRDAKWREVCQMSLLHFEKALSFRSEWLYSYYLGKLCEKLGEPCEVVLQYYQDAVQANSSAVDPLYRLHASRLKWLCKKGRSDMKILKAVAKHCFSLENQEKVDALIDEIQSAIDSGGGESQMPCRPPESQGEKTLSCVWNILFDDGLKALETCIEGELKHFHKARYCLARCLYARNKENDVERAKEELGFCFKSNRSLFIINMWEIDGSTKKNRRTGVRRVYEITMPESSRKFITCLRKYLLFYFQLCEETLDVCTLERAYNSLRADKKFSLCLADMVNVVLGKYIHCIAAAIAQFDSIKMVPNLSLSNVLERFFNIFMDHGGSLLDVVSVSLTEAGIIAGPALSETSVHGYIHRYLHILELENKVDVLEAVNERIKKRFKTPKLVKENSARIFKHAAIAWCRCLCASLSAISAAQAQNLTTEIRNDGGVLNSEEQLVVELKVNDLFSSMSDYCMPVEHLMTTEHFRHLSCMVRVPIGQATPENREKASCLLKQAFVFYRDCTGPFPAGINLYMLKPGSGEELVPPVLPGGSLTGVDLSLPRKLLLWAYTLVHGSVCSIAEAVRFCEDQAKIKARKGVSQISPPVSCQDKLALKENANTGSARCTHDDITDDKEKQVPEEHDLLESGNVNLVTSSDIPAMCTVGQSSLFAEDTSMKDENCVTIMYDFMDA</sequence>
<keyword evidence="5" id="KW-1185">Reference proteome</keyword>
<dbReference type="OrthoDB" id="77564at2759"/>
<evidence type="ECO:0000313" key="4">
    <source>
        <dbReference type="EMBL" id="KAH7425903.1"/>
    </source>
</evidence>
<feature type="compositionally biased region" description="Low complexity" evidence="3">
    <location>
        <begin position="1003"/>
        <end position="1012"/>
    </location>
</feature>
<evidence type="ECO:0000256" key="3">
    <source>
        <dbReference type="SAM" id="MobiDB-lite"/>
    </source>
</evidence>
<organism evidence="4 5">
    <name type="scientific">Ceratopteris richardii</name>
    <name type="common">Triangle waterfern</name>
    <dbReference type="NCBI Taxonomy" id="49495"/>
    <lineage>
        <taxon>Eukaryota</taxon>
        <taxon>Viridiplantae</taxon>
        <taxon>Streptophyta</taxon>
        <taxon>Embryophyta</taxon>
        <taxon>Tracheophyta</taxon>
        <taxon>Polypodiopsida</taxon>
        <taxon>Polypodiidae</taxon>
        <taxon>Polypodiales</taxon>
        <taxon>Pteridineae</taxon>
        <taxon>Pteridaceae</taxon>
        <taxon>Parkerioideae</taxon>
        <taxon>Ceratopteris</taxon>
    </lineage>
</organism>
<gene>
    <name evidence="4" type="ORF">KP509_11G076900</name>
</gene>
<evidence type="ECO:0000256" key="2">
    <source>
        <dbReference type="ARBA" id="ARBA00023242"/>
    </source>
</evidence>
<name>A0A8T2TWE0_CERRI</name>
<dbReference type="GO" id="GO:0031491">
    <property type="term" value="F:nucleosome binding"/>
    <property type="evidence" value="ECO:0007669"/>
    <property type="project" value="TreeGrafter"/>
</dbReference>